<dbReference type="EMBL" id="MFYX01000078">
    <property type="protein sequence ID" value="OGK03943.1"/>
    <property type="molecule type" value="Genomic_DNA"/>
</dbReference>
<dbReference type="AlphaFoldDB" id="A0A1F7FBE0"/>
<evidence type="ECO:0000313" key="3">
    <source>
        <dbReference type="EMBL" id="OGK03943.1"/>
    </source>
</evidence>
<gene>
    <name evidence="3" type="ORF">A2519_04430</name>
</gene>
<organism evidence="3 4">
    <name type="scientific">Candidatus Raymondbacteria bacterium RIFOXYD12_FULL_49_13</name>
    <dbReference type="NCBI Taxonomy" id="1817890"/>
    <lineage>
        <taxon>Bacteria</taxon>
        <taxon>Raymondiibacteriota</taxon>
    </lineage>
</organism>
<reference evidence="3 4" key="1">
    <citation type="journal article" date="2016" name="Nat. Commun.">
        <title>Thousands of microbial genomes shed light on interconnected biogeochemical processes in an aquifer system.</title>
        <authorList>
            <person name="Anantharaman K."/>
            <person name="Brown C.T."/>
            <person name="Hug L.A."/>
            <person name="Sharon I."/>
            <person name="Castelle C.J."/>
            <person name="Probst A.J."/>
            <person name="Thomas B.C."/>
            <person name="Singh A."/>
            <person name="Wilkins M.J."/>
            <person name="Karaoz U."/>
            <person name="Brodie E.L."/>
            <person name="Williams K.H."/>
            <person name="Hubbard S.S."/>
            <person name="Banfield J.F."/>
        </authorList>
    </citation>
    <scope>NUCLEOTIDE SEQUENCE [LARGE SCALE GENOMIC DNA]</scope>
</reference>
<accession>A0A1F7FBE0</accession>
<feature type="chain" id="PRO_5009528576" description="FlgD/Vpr Ig-like domain-containing protein" evidence="1">
    <location>
        <begin position="20"/>
        <end position="355"/>
    </location>
</feature>
<comment type="caution">
    <text evidence="3">The sequence shown here is derived from an EMBL/GenBank/DDBJ whole genome shotgun (WGS) entry which is preliminary data.</text>
</comment>
<dbReference type="Proteomes" id="UP000179243">
    <property type="component" value="Unassembled WGS sequence"/>
</dbReference>
<protein>
    <recommendedName>
        <fullName evidence="2">FlgD/Vpr Ig-like domain-containing protein</fullName>
    </recommendedName>
</protein>
<feature type="domain" description="FlgD/Vpr Ig-like" evidence="2">
    <location>
        <begin position="289"/>
        <end position="343"/>
    </location>
</feature>
<feature type="signal peptide" evidence="1">
    <location>
        <begin position="1"/>
        <end position="19"/>
    </location>
</feature>
<dbReference type="Gene3D" id="2.60.40.1190">
    <property type="match status" value="1"/>
</dbReference>
<evidence type="ECO:0000259" key="2">
    <source>
        <dbReference type="Pfam" id="PF13860"/>
    </source>
</evidence>
<name>A0A1F7FBE0_UNCRA</name>
<dbReference type="InterPro" id="IPR025965">
    <property type="entry name" value="FlgD/Vpr_Ig-like"/>
</dbReference>
<keyword evidence="1" id="KW-0732">Signal</keyword>
<dbReference type="Gene3D" id="2.60.40.4070">
    <property type="match status" value="1"/>
</dbReference>
<dbReference type="NCBIfam" id="TIGR04183">
    <property type="entry name" value="Por_Secre_tail"/>
    <property type="match status" value="1"/>
</dbReference>
<dbReference type="InterPro" id="IPR026444">
    <property type="entry name" value="Secre_tail"/>
</dbReference>
<dbReference type="Pfam" id="PF13860">
    <property type="entry name" value="FlgD_ig"/>
    <property type="match status" value="1"/>
</dbReference>
<sequence>MKKIITFTLIACAAMLAFGQKDTLKVYKIDATVADGVPVMDGDLSDWDQGYNAGGFENDNNLYYVTTSDMSGWTGITTDFQASVYLAHDGTYLYIGWETTLDDDNMSGTYTNSLCDRIRISFGAKDDRVYVLNHTLLQDSNPQFRAYNYDTQVGISVGSGATLPKYEIRFLIDEIRFYFPTTNPPFALLSIGTEDADDAGSNYLGLGANYSGDKHDDVTNPWDNSANYPIVQFLDEYAPGVSVESAANGSAEGMLISACPNPFNPSTKIAVCFSNSGAGRVNSLSRIPGAQKVELVIYDMNGKNVFHQETRTSQLAAGITWDGRDLRGTSVSSGVYVVSVSAGAKTLQKKIILNR</sequence>
<evidence type="ECO:0000313" key="4">
    <source>
        <dbReference type="Proteomes" id="UP000179243"/>
    </source>
</evidence>
<evidence type="ECO:0000256" key="1">
    <source>
        <dbReference type="SAM" id="SignalP"/>
    </source>
</evidence>
<proteinExistence type="predicted"/>